<dbReference type="PANTHER" id="PTHR19297">
    <property type="entry name" value="GLYCOSYLTRANSFERASE 14 FAMILY MEMBER"/>
    <property type="match status" value="1"/>
</dbReference>
<dbReference type="GO" id="GO:0008375">
    <property type="term" value="F:acetylglucosaminyltransferase activity"/>
    <property type="evidence" value="ECO:0007669"/>
    <property type="project" value="TreeGrafter"/>
</dbReference>
<comment type="similarity">
    <text evidence="10">Belongs to the glycosyltransferase 14 family.</text>
</comment>
<keyword evidence="9" id="KW-0325">Glycoprotein</keyword>
<evidence type="ECO:0000313" key="12">
    <source>
        <dbReference type="Proteomes" id="UP000095280"/>
    </source>
</evidence>
<evidence type="ECO:0000256" key="3">
    <source>
        <dbReference type="ARBA" id="ARBA00022676"/>
    </source>
</evidence>
<dbReference type="PANTHER" id="PTHR19297:SF185">
    <property type="entry name" value="BETA-1,3-GALACTOSYL-O-GLYCOSYL-GLYCOPROTEIN BETA-1,6-N-ACETYLGLUCOSAMINYLTRANSFERASE 3"/>
    <property type="match status" value="1"/>
</dbReference>
<feature type="compositionally biased region" description="Gly residues" evidence="11">
    <location>
        <begin position="50"/>
        <end position="61"/>
    </location>
</feature>
<proteinExistence type="inferred from homology"/>
<keyword evidence="7" id="KW-1133">Transmembrane helix</keyword>
<keyword evidence="4" id="KW-0808">Transferase</keyword>
<evidence type="ECO:0000256" key="10">
    <source>
        <dbReference type="ARBA" id="ARBA00038150"/>
    </source>
</evidence>
<keyword evidence="6" id="KW-0735">Signal-anchor</keyword>
<feature type="region of interest" description="Disordered" evidence="11">
    <location>
        <begin position="47"/>
        <end position="67"/>
    </location>
</feature>
<accession>A0A1I8I461</accession>
<keyword evidence="12" id="KW-1185">Reference proteome</keyword>
<evidence type="ECO:0000256" key="1">
    <source>
        <dbReference type="ARBA" id="ARBA00004606"/>
    </source>
</evidence>
<dbReference type="WBParaSite" id="maker-uti_cns_0009644-snap-gene-0.6-mRNA-1">
    <property type="protein sequence ID" value="maker-uti_cns_0009644-snap-gene-0.6-mRNA-1"/>
    <property type="gene ID" value="maker-uti_cns_0009644-snap-gene-0.6"/>
</dbReference>
<comment type="pathway">
    <text evidence="2">Protein modification; protein glycosylation.</text>
</comment>
<dbReference type="InterPro" id="IPR003406">
    <property type="entry name" value="Glyco_trans_14"/>
</dbReference>
<evidence type="ECO:0000256" key="11">
    <source>
        <dbReference type="SAM" id="MobiDB-lite"/>
    </source>
</evidence>
<evidence type="ECO:0000256" key="7">
    <source>
        <dbReference type="ARBA" id="ARBA00022989"/>
    </source>
</evidence>
<reference evidence="13" key="1">
    <citation type="submission" date="2016-11" db="UniProtKB">
        <authorList>
            <consortium name="WormBaseParasite"/>
        </authorList>
    </citation>
    <scope>IDENTIFICATION</scope>
</reference>
<keyword evidence="8" id="KW-0472">Membrane</keyword>
<protein>
    <submittedName>
        <fullName evidence="13">Protein xylosyltransferase</fullName>
    </submittedName>
</protein>
<dbReference type="AlphaFoldDB" id="A0A1I8I461"/>
<name>A0A1I8I461_9PLAT</name>
<evidence type="ECO:0000256" key="6">
    <source>
        <dbReference type="ARBA" id="ARBA00022968"/>
    </source>
</evidence>
<dbReference type="Pfam" id="PF02485">
    <property type="entry name" value="Branch"/>
    <property type="match status" value="1"/>
</dbReference>
<evidence type="ECO:0000313" key="13">
    <source>
        <dbReference type="WBParaSite" id="maker-uti_cns_0009644-snap-gene-0.6-mRNA-1"/>
    </source>
</evidence>
<keyword evidence="5" id="KW-0812">Transmembrane</keyword>
<dbReference type="GO" id="GO:0016020">
    <property type="term" value="C:membrane"/>
    <property type="evidence" value="ECO:0007669"/>
    <property type="project" value="UniProtKB-SubCell"/>
</dbReference>
<comment type="subcellular location">
    <subcellularLocation>
        <location evidence="1">Membrane</location>
        <topology evidence="1">Single-pass type II membrane protein</topology>
    </subcellularLocation>
</comment>
<keyword evidence="3" id="KW-0328">Glycosyltransferase</keyword>
<evidence type="ECO:0000256" key="5">
    <source>
        <dbReference type="ARBA" id="ARBA00022692"/>
    </source>
</evidence>
<evidence type="ECO:0000256" key="4">
    <source>
        <dbReference type="ARBA" id="ARBA00022679"/>
    </source>
</evidence>
<organism evidence="12 13">
    <name type="scientific">Macrostomum lignano</name>
    <dbReference type="NCBI Taxonomy" id="282301"/>
    <lineage>
        <taxon>Eukaryota</taxon>
        <taxon>Metazoa</taxon>
        <taxon>Spiralia</taxon>
        <taxon>Lophotrochozoa</taxon>
        <taxon>Platyhelminthes</taxon>
        <taxon>Rhabditophora</taxon>
        <taxon>Macrostomorpha</taxon>
        <taxon>Macrostomida</taxon>
        <taxon>Macrostomidae</taxon>
        <taxon>Macrostomum</taxon>
    </lineage>
</organism>
<evidence type="ECO:0000256" key="9">
    <source>
        <dbReference type="ARBA" id="ARBA00023180"/>
    </source>
</evidence>
<evidence type="ECO:0000256" key="8">
    <source>
        <dbReference type="ARBA" id="ARBA00023136"/>
    </source>
</evidence>
<sequence length="477" mass="54177">MLQVQVKTILLGLLLFNAGALIGYLMTTSMRPSGTFAPPATRKLNLDDGVVGGSNGRGSGSGSSNTDEWIGIGDGHQILESQSAGRALRLQARLGRTHRQAEVACDRLLAGDPAEQKKAQQLMEHCDVPSDYRLDERMAADSCTEIRQTYVTETMSQEEADFPLAFSLVVFKDFYQVEKLFRAVYRPEHFYCFHVDNKSSNAFFQAVTKYASCFPNVIVSESRSNVNWGTFTVLEADLHCMKRLLEMSKKWRYFINLARSTPLRTMRELVRILKSLNGANNLENAGTHRGTPQLSVQLPDGSKKEIQWYKGSVHITATRGFVEYVFSSVGRQIIEHLRKHGGWPCPDETLFASLNHNPDVLKVPGADLTGLKTDNVKQPFLNRYKNWLFGVFGYPCLSGKAVRQICIWGIKDLPAMNKRPEFFVNKFYYNFQRLALQCMVERFWNNTLADYRVPGLAKTQEIPLHFYTKFQFVKKHI</sequence>
<dbReference type="Proteomes" id="UP000095280">
    <property type="component" value="Unplaced"/>
</dbReference>
<evidence type="ECO:0000256" key="2">
    <source>
        <dbReference type="ARBA" id="ARBA00004922"/>
    </source>
</evidence>